<evidence type="ECO:0000256" key="1">
    <source>
        <dbReference type="SAM" id="MobiDB-lite"/>
    </source>
</evidence>
<proteinExistence type="predicted"/>
<protein>
    <submittedName>
        <fullName evidence="2">Uncharacterized protein</fullName>
    </submittedName>
</protein>
<dbReference type="AlphaFoldDB" id="A0A517M8J7"/>
<accession>A0A517M8J7</accession>
<dbReference type="EMBL" id="CP036261">
    <property type="protein sequence ID" value="QDS91205.1"/>
    <property type="molecule type" value="Genomic_DNA"/>
</dbReference>
<feature type="region of interest" description="Disordered" evidence="1">
    <location>
        <begin position="1"/>
        <end position="41"/>
    </location>
</feature>
<sequence>MREQSKEQKLRAKQSEEQGRQSPYEKSVPKKIGYTSDGEST</sequence>
<evidence type="ECO:0000313" key="3">
    <source>
        <dbReference type="Proteomes" id="UP000319557"/>
    </source>
</evidence>
<dbReference type="KEGG" id="ruv:EC9_54270"/>
<keyword evidence="3" id="KW-1185">Reference proteome</keyword>
<dbReference type="Proteomes" id="UP000319557">
    <property type="component" value="Chromosome"/>
</dbReference>
<organism evidence="2 3">
    <name type="scientific">Rosistilla ulvae</name>
    <dbReference type="NCBI Taxonomy" id="1930277"/>
    <lineage>
        <taxon>Bacteria</taxon>
        <taxon>Pseudomonadati</taxon>
        <taxon>Planctomycetota</taxon>
        <taxon>Planctomycetia</taxon>
        <taxon>Pirellulales</taxon>
        <taxon>Pirellulaceae</taxon>
        <taxon>Rosistilla</taxon>
    </lineage>
</organism>
<reference evidence="2 3" key="1">
    <citation type="submission" date="2019-02" db="EMBL/GenBank/DDBJ databases">
        <title>Deep-cultivation of Planctomycetes and their phenomic and genomic characterization uncovers novel biology.</title>
        <authorList>
            <person name="Wiegand S."/>
            <person name="Jogler M."/>
            <person name="Boedeker C."/>
            <person name="Pinto D."/>
            <person name="Vollmers J."/>
            <person name="Rivas-Marin E."/>
            <person name="Kohn T."/>
            <person name="Peeters S.H."/>
            <person name="Heuer A."/>
            <person name="Rast P."/>
            <person name="Oberbeckmann S."/>
            <person name="Bunk B."/>
            <person name="Jeske O."/>
            <person name="Meyerdierks A."/>
            <person name="Storesund J.E."/>
            <person name="Kallscheuer N."/>
            <person name="Luecker S."/>
            <person name="Lage O.M."/>
            <person name="Pohl T."/>
            <person name="Merkel B.J."/>
            <person name="Hornburger P."/>
            <person name="Mueller R.-W."/>
            <person name="Bruemmer F."/>
            <person name="Labrenz M."/>
            <person name="Spormann A.M."/>
            <person name="Op den Camp H."/>
            <person name="Overmann J."/>
            <person name="Amann R."/>
            <person name="Jetten M.S.M."/>
            <person name="Mascher T."/>
            <person name="Medema M.H."/>
            <person name="Devos D.P."/>
            <person name="Kaster A.-K."/>
            <person name="Ovreas L."/>
            <person name="Rohde M."/>
            <person name="Galperin M.Y."/>
            <person name="Jogler C."/>
        </authorList>
    </citation>
    <scope>NUCLEOTIDE SEQUENCE [LARGE SCALE GENOMIC DNA]</scope>
    <source>
        <strain evidence="2 3">EC9</strain>
    </source>
</reference>
<feature type="compositionally biased region" description="Basic and acidic residues" evidence="1">
    <location>
        <begin position="1"/>
        <end position="19"/>
    </location>
</feature>
<evidence type="ECO:0000313" key="2">
    <source>
        <dbReference type="EMBL" id="QDS91205.1"/>
    </source>
</evidence>
<gene>
    <name evidence="2" type="ORF">EC9_54270</name>
</gene>
<name>A0A517M8J7_9BACT</name>